<dbReference type="Proteomes" id="UP000245207">
    <property type="component" value="Unassembled WGS sequence"/>
</dbReference>
<sequence>MATSGTTGLANDFGHEKKFSPRFAIVSTYSHEFPSSSSFKYSLPIVVVVAMIKTPTIIKINGL</sequence>
<protein>
    <submittedName>
        <fullName evidence="1">Uncharacterized protein</fullName>
    </submittedName>
</protein>
<keyword evidence="2" id="KW-1185">Reference proteome</keyword>
<dbReference type="AlphaFoldDB" id="A0A2U1PJF2"/>
<organism evidence="1 2">
    <name type="scientific">Artemisia annua</name>
    <name type="common">Sweet wormwood</name>
    <dbReference type="NCBI Taxonomy" id="35608"/>
    <lineage>
        <taxon>Eukaryota</taxon>
        <taxon>Viridiplantae</taxon>
        <taxon>Streptophyta</taxon>
        <taxon>Embryophyta</taxon>
        <taxon>Tracheophyta</taxon>
        <taxon>Spermatophyta</taxon>
        <taxon>Magnoliopsida</taxon>
        <taxon>eudicotyledons</taxon>
        <taxon>Gunneridae</taxon>
        <taxon>Pentapetalae</taxon>
        <taxon>asterids</taxon>
        <taxon>campanulids</taxon>
        <taxon>Asterales</taxon>
        <taxon>Asteraceae</taxon>
        <taxon>Asteroideae</taxon>
        <taxon>Anthemideae</taxon>
        <taxon>Artemisiinae</taxon>
        <taxon>Artemisia</taxon>
    </lineage>
</organism>
<gene>
    <name evidence="1" type="ORF">CTI12_AA146060</name>
</gene>
<reference evidence="1 2" key="1">
    <citation type="journal article" date="2018" name="Mol. Plant">
        <title>The genome of Artemisia annua provides insight into the evolution of Asteraceae family and artemisinin biosynthesis.</title>
        <authorList>
            <person name="Shen Q."/>
            <person name="Zhang L."/>
            <person name="Liao Z."/>
            <person name="Wang S."/>
            <person name="Yan T."/>
            <person name="Shi P."/>
            <person name="Liu M."/>
            <person name="Fu X."/>
            <person name="Pan Q."/>
            <person name="Wang Y."/>
            <person name="Lv Z."/>
            <person name="Lu X."/>
            <person name="Zhang F."/>
            <person name="Jiang W."/>
            <person name="Ma Y."/>
            <person name="Chen M."/>
            <person name="Hao X."/>
            <person name="Li L."/>
            <person name="Tang Y."/>
            <person name="Lv G."/>
            <person name="Zhou Y."/>
            <person name="Sun X."/>
            <person name="Brodelius P.E."/>
            <person name="Rose J.K.C."/>
            <person name="Tang K."/>
        </authorList>
    </citation>
    <scope>NUCLEOTIDE SEQUENCE [LARGE SCALE GENOMIC DNA]</scope>
    <source>
        <strain evidence="2">cv. Huhao1</strain>
        <tissue evidence="1">Leaf</tissue>
    </source>
</reference>
<name>A0A2U1PJF2_ARTAN</name>
<evidence type="ECO:0000313" key="2">
    <source>
        <dbReference type="Proteomes" id="UP000245207"/>
    </source>
</evidence>
<dbReference type="EMBL" id="PKPP01001078">
    <property type="protein sequence ID" value="PWA85878.1"/>
    <property type="molecule type" value="Genomic_DNA"/>
</dbReference>
<comment type="caution">
    <text evidence="1">The sequence shown here is derived from an EMBL/GenBank/DDBJ whole genome shotgun (WGS) entry which is preliminary data.</text>
</comment>
<proteinExistence type="predicted"/>
<accession>A0A2U1PJF2</accession>
<evidence type="ECO:0000313" key="1">
    <source>
        <dbReference type="EMBL" id="PWA85878.1"/>
    </source>
</evidence>